<feature type="region of interest" description="Disordered" evidence="3">
    <location>
        <begin position="498"/>
        <end position="523"/>
    </location>
</feature>
<dbReference type="PANTHER" id="PTHR31151">
    <property type="entry name" value="PROLINE-TRNA LIGASE (DUF1680)"/>
    <property type="match status" value="1"/>
</dbReference>
<dbReference type="SMART" id="SM00560">
    <property type="entry name" value="LamGL"/>
    <property type="match status" value="1"/>
</dbReference>
<dbReference type="InterPro" id="IPR006558">
    <property type="entry name" value="LamG-like"/>
</dbReference>
<accession>A0AAW6U0Y0</accession>
<dbReference type="GO" id="GO:0016787">
    <property type="term" value="F:hydrolase activity"/>
    <property type="evidence" value="ECO:0007669"/>
    <property type="project" value="UniProtKB-KW"/>
</dbReference>
<evidence type="ECO:0000256" key="1">
    <source>
        <dbReference type="ARBA" id="ARBA00022729"/>
    </source>
</evidence>
<dbReference type="RefSeq" id="WP_349247050.1">
    <property type="nucleotide sequence ID" value="NZ_JASCXX010000044.1"/>
</dbReference>
<dbReference type="PROSITE" id="PS51257">
    <property type="entry name" value="PROKAR_LIPOPROTEIN"/>
    <property type="match status" value="1"/>
</dbReference>
<dbReference type="Proteomes" id="UP001431776">
    <property type="component" value="Unassembled WGS sequence"/>
</dbReference>
<gene>
    <name evidence="6" type="ORF">QJ522_21445</name>
</gene>
<keyword evidence="6" id="KW-0378">Hydrolase</keyword>
<dbReference type="Gene3D" id="2.60.120.200">
    <property type="match status" value="1"/>
</dbReference>
<evidence type="ECO:0000313" key="7">
    <source>
        <dbReference type="Proteomes" id="UP001431776"/>
    </source>
</evidence>
<dbReference type="EMBL" id="JASCXX010000044">
    <property type="protein sequence ID" value="MDI6451641.1"/>
    <property type="molecule type" value="Genomic_DNA"/>
</dbReference>
<comment type="caution">
    <text evidence="6">The sequence shown here is derived from an EMBL/GenBank/DDBJ whole genome shotgun (WGS) entry which is preliminary data.</text>
</comment>
<dbReference type="InterPro" id="IPR008928">
    <property type="entry name" value="6-hairpin_glycosidase_sf"/>
</dbReference>
<protein>
    <submittedName>
        <fullName evidence="6">Glycoside hydrolase family 127 protein</fullName>
    </submittedName>
</protein>
<dbReference type="SUPFAM" id="SSF49899">
    <property type="entry name" value="Concanavalin A-like lectins/glucanases"/>
    <property type="match status" value="1"/>
</dbReference>
<evidence type="ECO:0000313" key="6">
    <source>
        <dbReference type="EMBL" id="MDI6451641.1"/>
    </source>
</evidence>
<feature type="signal peptide" evidence="4">
    <location>
        <begin position="1"/>
        <end position="29"/>
    </location>
</feature>
<keyword evidence="1 4" id="KW-0732">Signal</keyword>
<dbReference type="Pfam" id="PF07532">
    <property type="entry name" value="Big_4"/>
    <property type="match status" value="1"/>
</dbReference>
<dbReference type="Pfam" id="PF20736">
    <property type="entry name" value="Glyco_hydro127M"/>
    <property type="match status" value="1"/>
</dbReference>
<feature type="domain" description="LamG-like jellyroll fold" evidence="5">
    <location>
        <begin position="104"/>
        <end position="249"/>
    </location>
</feature>
<evidence type="ECO:0000256" key="3">
    <source>
        <dbReference type="SAM" id="MobiDB-lite"/>
    </source>
</evidence>
<dbReference type="GO" id="GO:0005975">
    <property type="term" value="P:carbohydrate metabolic process"/>
    <property type="evidence" value="ECO:0007669"/>
    <property type="project" value="InterPro"/>
</dbReference>
<dbReference type="SUPFAM" id="SSF48208">
    <property type="entry name" value="Six-hairpin glycosidases"/>
    <property type="match status" value="1"/>
</dbReference>
<proteinExistence type="predicted"/>
<sequence length="1029" mass="113131">MLQRSVSCASLFVFIVGVLACAGRGFAQAGGGDQFLDGIGETALVARYVFRGNVEDGSRNHYHATVHGDVSFVEDGQFSRVLSLSAGEAGGYVQIPGQALVGVETVSVTGWLYIRSAMPGQRFFDFGRSATERFFCTATGRDESQGYRARITNDGRSAEQGPLASRVPTGRWVHLAVVLDPANRTLSSYVDGVRVGQATGITLTLEQVLDQENATANRLYIGRAQDGRGRPLDAMVHDVRIYSIALTDAQVATIRNNALAGGQAVASDAGWLAQDERPATADGRTLYIASQLTGVPDIAAETTVGHLPRLPRTIPATYRDGATGPMVRVIWPASMDNRDVLKPGAYTVTGTVPGTAFQPKATVTVKAAPDPDGERRPQHKLESFPLGQVVLNRDTNGRDTPFIKNRDKFVRTLAKTDPHSFLYNFRDAFGQPQPEGVVPLRGWDSQTTRLRGHASGHYLTAIAQAYAGATYDGELRAEFRRKMDYLIDTLYDLARKSGTPAQDGGPFNADPTAVGPGPGKDDYDSDLSAEGIRTDYWNWGKGFISAYPPDQFIMLEHGATYGTRNNQVWAPYYTLHKILAGLLDCYEVGGNEKALEITRGMGLWVHARLKALPAETRISMWNRYIAGEYGGMNESMAHLYGLTGDRRFLECARLFDNTDLFFGNAEHAHGLARNVDTLRGKHANQHIPQITGALETYARTQEPPYYRVAENFWDLCTHGYMYSIGGVAGAKNPNNAECFTAQPDTLFANGFAEGGQNETCATYNLLKLSRQLFLFDPDARYMDYYEQALYNHILASVAEEDAGNTYHVPLNPGARKGFGNADMTGFTCCNGTALESSTKLQDSIYFHSADNKTLYVNLYVPSTLTWTERQVTVRQTTAFPYVDTTRLTIAGSGEFDIKVRVPRWATRGFFVRVNGRDQSVQAVPGAYLTLGTTWKDGDVIELRIPFHFYLSRVMDQPNIASIFYGPVLLAAEEPAPRSTWRAVTLDAEDIGKSITGDPATLRFSIDGVDLKPFYETYGRHSVYLDVTLR</sequence>
<evidence type="ECO:0000256" key="2">
    <source>
        <dbReference type="ARBA" id="ARBA00023157"/>
    </source>
</evidence>
<organism evidence="6 7">
    <name type="scientific">Anaerobaca lacustris</name>
    <dbReference type="NCBI Taxonomy" id="3044600"/>
    <lineage>
        <taxon>Bacteria</taxon>
        <taxon>Pseudomonadati</taxon>
        <taxon>Planctomycetota</taxon>
        <taxon>Phycisphaerae</taxon>
        <taxon>Sedimentisphaerales</taxon>
        <taxon>Anaerobacaceae</taxon>
        <taxon>Anaerobaca</taxon>
    </lineage>
</organism>
<evidence type="ECO:0000256" key="4">
    <source>
        <dbReference type="SAM" id="SignalP"/>
    </source>
</evidence>
<name>A0AAW6U0Y0_9BACT</name>
<dbReference type="PANTHER" id="PTHR31151:SF0">
    <property type="entry name" value="PROLINE-TRNA LIGASE (DUF1680)"/>
    <property type="match status" value="1"/>
</dbReference>
<dbReference type="Pfam" id="PF07944">
    <property type="entry name" value="Beta-AFase-like_GH127_cat"/>
    <property type="match status" value="2"/>
</dbReference>
<evidence type="ECO:0000259" key="5">
    <source>
        <dbReference type="SMART" id="SM00560"/>
    </source>
</evidence>
<keyword evidence="2" id="KW-1015">Disulfide bond</keyword>
<dbReference type="AlphaFoldDB" id="A0AAW6U0Y0"/>
<feature type="chain" id="PRO_5043868565" evidence="4">
    <location>
        <begin position="30"/>
        <end position="1029"/>
    </location>
</feature>
<reference evidence="6" key="1">
    <citation type="submission" date="2023-05" db="EMBL/GenBank/DDBJ databases">
        <title>Anaerotaeda fermentans gen. nov., sp. nov., a novel anaerobic planctomycete of the new family within the order Sedimentisphaerales isolated from Taman Peninsula, Russia.</title>
        <authorList>
            <person name="Khomyakova M.A."/>
            <person name="Merkel A.Y."/>
            <person name="Slobodkin A.I."/>
        </authorList>
    </citation>
    <scope>NUCLEOTIDE SEQUENCE</scope>
    <source>
        <strain evidence="6">M17dextr</strain>
    </source>
</reference>
<dbReference type="InterPro" id="IPR012878">
    <property type="entry name" value="Beta-AFase-like_GH127_cat"/>
</dbReference>
<dbReference type="InterPro" id="IPR013320">
    <property type="entry name" value="ConA-like_dom_sf"/>
</dbReference>
<dbReference type="InterPro" id="IPR011081">
    <property type="entry name" value="Big_4"/>
</dbReference>
<dbReference type="InterPro" id="IPR049046">
    <property type="entry name" value="Beta-AFase-like_GH127_middle"/>
</dbReference>
<dbReference type="Pfam" id="PF13385">
    <property type="entry name" value="Laminin_G_3"/>
    <property type="match status" value="1"/>
</dbReference>
<keyword evidence="7" id="KW-1185">Reference proteome</keyword>